<dbReference type="AlphaFoldDB" id="A0A549T032"/>
<dbReference type="Pfam" id="PF00497">
    <property type="entry name" value="SBP_bac_3"/>
    <property type="match status" value="1"/>
</dbReference>
<keyword evidence="5" id="KW-1185">Reference proteome</keyword>
<feature type="domain" description="Solute-binding protein family 3/N-terminal" evidence="3">
    <location>
        <begin position="59"/>
        <end position="289"/>
    </location>
</feature>
<evidence type="ECO:0000256" key="1">
    <source>
        <dbReference type="ARBA" id="ARBA00004418"/>
    </source>
</evidence>
<protein>
    <submittedName>
        <fullName evidence="4">Transporter substrate-binding domain-containing protein</fullName>
    </submittedName>
</protein>
<dbReference type="GO" id="GO:0042597">
    <property type="term" value="C:periplasmic space"/>
    <property type="evidence" value="ECO:0007669"/>
    <property type="project" value="UniProtKB-SubCell"/>
</dbReference>
<accession>A0A549T032</accession>
<dbReference type="SMART" id="SM00062">
    <property type="entry name" value="PBPb"/>
    <property type="match status" value="1"/>
</dbReference>
<dbReference type="InterPro" id="IPR001638">
    <property type="entry name" value="Solute-binding_3/MltF_N"/>
</dbReference>
<name>A0A549T032_9HYPH</name>
<evidence type="ECO:0000313" key="4">
    <source>
        <dbReference type="EMBL" id="TRL35232.1"/>
    </source>
</evidence>
<dbReference type="Gene3D" id="3.40.190.10">
    <property type="entry name" value="Periplasmic binding protein-like II"/>
    <property type="match status" value="2"/>
</dbReference>
<evidence type="ECO:0000259" key="3">
    <source>
        <dbReference type="SMART" id="SM00062"/>
    </source>
</evidence>
<reference evidence="4 5" key="1">
    <citation type="submission" date="2019-07" db="EMBL/GenBank/DDBJ databases">
        <title>Ln-dependent methylotrophs.</title>
        <authorList>
            <person name="Tani A."/>
        </authorList>
    </citation>
    <scope>NUCLEOTIDE SEQUENCE [LARGE SCALE GENOMIC DNA]</scope>
    <source>
        <strain evidence="4 5">SM12</strain>
    </source>
</reference>
<dbReference type="EMBL" id="VJMG01000068">
    <property type="protein sequence ID" value="TRL35232.1"/>
    <property type="molecule type" value="Genomic_DNA"/>
</dbReference>
<dbReference type="PANTHER" id="PTHR35936:SF35">
    <property type="entry name" value="L-CYSTINE-BINDING PROTEIN TCYJ"/>
    <property type="match status" value="1"/>
</dbReference>
<dbReference type="PANTHER" id="PTHR35936">
    <property type="entry name" value="MEMBRANE-BOUND LYTIC MUREIN TRANSGLYCOSYLASE F"/>
    <property type="match status" value="1"/>
</dbReference>
<gene>
    <name evidence="4" type="ORF">FNA46_20555</name>
</gene>
<dbReference type="Proteomes" id="UP000316801">
    <property type="component" value="Unassembled WGS sequence"/>
</dbReference>
<comment type="subcellular location">
    <subcellularLocation>
        <location evidence="1">Periplasm</location>
    </subcellularLocation>
</comment>
<sequence length="291" mass="31872">MVSPGKTEGFSQKMQNILLLLAMIIMAGAPVARAQTSEMPVLFDADERLGRPDLSTLPRLRVLTTVDFPPFSFVDQTGRLSGFHLDLVREICRELAIEAKCQVQAIPFADLEAALDAGEGEAVAAGIAVTPALRERFAFSRPYITIPARFARNREVDLKGKAADALAGRSVGVVKDTVHQAMLASFFPKLRAVPFADQSAMLDALKAKTIDAAFSDGLRLPFWVAGEASGQCCALYDGPYLSERFLGEGLMLMTRKNTPQLAEAFDYALAQLARKGRLQDIYLRYFPNGFY</sequence>
<evidence type="ECO:0000313" key="5">
    <source>
        <dbReference type="Proteomes" id="UP000316801"/>
    </source>
</evidence>
<keyword evidence="2" id="KW-0732">Signal</keyword>
<organism evidence="4 5">
    <name type="scientific">Rhizobium straminoryzae</name>
    <dbReference type="NCBI Taxonomy" id="1387186"/>
    <lineage>
        <taxon>Bacteria</taxon>
        <taxon>Pseudomonadati</taxon>
        <taxon>Pseudomonadota</taxon>
        <taxon>Alphaproteobacteria</taxon>
        <taxon>Hyphomicrobiales</taxon>
        <taxon>Rhizobiaceae</taxon>
        <taxon>Rhizobium/Agrobacterium group</taxon>
        <taxon>Rhizobium</taxon>
    </lineage>
</organism>
<evidence type="ECO:0000256" key="2">
    <source>
        <dbReference type="ARBA" id="ARBA00022729"/>
    </source>
</evidence>
<comment type="caution">
    <text evidence="4">The sequence shown here is derived from an EMBL/GenBank/DDBJ whole genome shotgun (WGS) entry which is preliminary data.</text>
</comment>
<dbReference type="SUPFAM" id="SSF53850">
    <property type="entry name" value="Periplasmic binding protein-like II"/>
    <property type="match status" value="1"/>
</dbReference>
<proteinExistence type="predicted"/>